<protein>
    <submittedName>
        <fullName evidence="2">Alpha-beta hydrolase superfamily lysophospholipase</fullName>
    </submittedName>
</protein>
<proteinExistence type="predicted"/>
<evidence type="ECO:0000259" key="1">
    <source>
        <dbReference type="Pfam" id="PF12697"/>
    </source>
</evidence>
<dbReference type="OrthoDB" id="9773549at2"/>
<dbReference type="InterPro" id="IPR052897">
    <property type="entry name" value="Sec-Metab_Biosynth_Hydrolase"/>
</dbReference>
<dbReference type="EMBL" id="VIWT01000001">
    <property type="protein sequence ID" value="TWG00914.1"/>
    <property type="molecule type" value="Genomic_DNA"/>
</dbReference>
<feature type="domain" description="AB hydrolase-1" evidence="1">
    <location>
        <begin position="5"/>
        <end position="237"/>
    </location>
</feature>
<organism evidence="2 3">
    <name type="scientific">Kitasatospora viridis</name>
    <dbReference type="NCBI Taxonomy" id="281105"/>
    <lineage>
        <taxon>Bacteria</taxon>
        <taxon>Bacillati</taxon>
        <taxon>Actinomycetota</taxon>
        <taxon>Actinomycetes</taxon>
        <taxon>Kitasatosporales</taxon>
        <taxon>Streptomycetaceae</taxon>
        <taxon>Kitasatospora</taxon>
    </lineage>
</organism>
<dbReference type="InterPro" id="IPR029058">
    <property type="entry name" value="AB_hydrolase_fold"/>
</dbReference>
<name>A0A561UNK4_9ACTN</name>
<comment type="caution">
    <text evidence="2">The sequence shown here is derived from an EMBL/GenBank/DDBJ whole genome shotgun (WGS) entry which is preliminary data.</text>
</comment>
<dbReference type="Gene3D" id="3.40.50.1820">
    <property type="entry name" value="alpha/beta hydrolase"/>
    <property type="match status" value="1"/>
</dbReference>
<sequence>MSSTFVLVPGYWLGAWAWEGVAGPLRERGHRVHAVSLPGLAERAGEGGPEVDLEAHTADLVRLLAGLDQVVLVAHSGAGAPVSVAADRVPEKLRRVVYLDSGPLADGMSALDQGGAAKRERIEASVLDGWRYPMPSWERLAADGASTEGLDAARLAAVRERATDQPIGALRQPAHRTGGAAALPKTLVSCSFPLDQVRAMIAQGHPFFAELAGPEWDFAELSTGHWPMFSRPADTADLLAELAGRGTA</sequence>
<keyword evidence="3" id="KW-1185">Reference proteome</keyword>
<dbReference type="SUPFAM" id="SSF53474">
    <property type="entry name" value="alpha/beta-Hydrolases"/>
    <property type="match status" value="1"/>
</dbReference>
<evidence type="ECO:0000313" key="3">
    <source>
        <dbReference type="Proteomes" id="UP000317940"/>
    </source>
</evidence>
<evidence type="ECO:0000313" key="2">
    <source>
        <dbReference type="EMBL" id="TWG00914.1"/>
    </source>
</evidence>
<keyword evidence="2" id="KW-0378">Hydrolase</keyword>
<dbReference type="PANTHER" id="PTHR37017:SF11">
    <property type="entry name" value="ESTERASE_LIPASE_THIOESTERASE DOMAIN-CONTAINING PROTEIN"/>
    <property type="match status" value="1"/>
</dbReference>
<reference evidence="2 3" key="1">
    <citation type="submission" date="2019-06" db="EMBL/GenBank/DDBJ databases">
        <title>Sequencing the genomes of 1000 actinobacteria strains.</title>
        <authorList>
            <person name="Klenk H.-P."/>
        </authorList>
    </citation>
    <scope>NUCLEOTIDE SEQUENCE [LARGE SCALE GENOMIC DNA]</scope>
    <source>
        <strain evidence="2 3">DSM 44826</strain>
    </source>
</reference>
<dbReference type="InterPro" id="IPR000073">
    <property type="entry name" value="AB_hydrolase_1"/>
</dbReference>
<dbReference type="Proteomes" id="UP000317940">
    <property type="component" value="Unassembled WGS sequence"/>
</dbReference>
<gene>
    <name evidence="2" type="ORF">FHX73_114795</name>
</gene>
<accession>A0A561UNK4</accession>
<dbReference type="GO" id="GO:0016787">
    <property type="term" value="F:hydrolase activity"/>
    <property type="evidence" value="ECO:0007669"/>
    <property type="project" value="UniProtKB-KW"/>
</dbReference>
<dbReference type="RefSeq" id="WP_145906944.1">
    <property type="nucleotide sequence ID" value="NZ_BAAAMZ010000003.1"/>
</dbReference>
<dbReference type="AlphaFoldDB" id="A0A561UNK4"/>
<dbReference type="Pfam" id="PF12697">
    <property type="entry name" value="Abhydrolase_6"/>
    <property type="match status" value="1"/>
</dbReference>
<dbReference type="PANTHER" id="PTHR37017">
    <property type="entry name" value="AB HYDROLASE-1 DOMAIN-CONTAINING PROTEIN-RELATED"/>
    <property type="match status" value="1"/>
</dbReference>